<dbReference type="Gene3D" id="3.10.450.50">
    <property type="match status" value="1"/>
</dbReference>
<name>A0A0P1H4D4_9RHOB</name>
<feature type="domain" description="SnoaL-like" evidence="1">
    <location>
        <begin position="10"/>
        <end position="102"/>
    </location>
</feature>
<dbReference type="InterPro" id="IPR037401">
    <property type="entry name" value="SnoaL-like"/>
</dbReference>
<dbReference type="OrthoDB" id="459617at2"/>
<reference evidence="2 3" key="1">
    <citation type="submission" date="2015-09" db="EMBL/GenBank/DDBJ databases">
        <authorList>
            <consortium name="Swine Surveillance"/>
        </authorList>
    </citation>
    <scope>NUCLEOTIDE SEQUENCE [LARGE SCALE GENOMIC DNA]</scope>
    <source>
        <strain evidence="2 3">CECT 8383</strain>
    </source>
</reference>
<keyword evidence="3" id="KW-1185">Reference proteome</keyword>
<dbReference type="InterPro" id="IPR032710">
    <property type="entry name" value="NTF2-like_dom_sf"/>
</dbReference>
<evidence type="ECO:0000313" key="2">
    <source>
        <dbReference type="EMBL" id="CUH84817.1"/>
    </source>
</evidence>
<organism evidence="2 3">
    <name type="scientific">Thalassovita mediterranea</name>
    <dbReference type="NCBI Taxonomy" id="340021"/>
    <lineage>
        <taxon>Bacteria</taxon>
        <taxon>Pseudomonadati</taxon>
        <taxon>Pseudomonadota</taxon>
        <taxon>Alphaproteobacteria</taxon>
        <taxon>Rhodobacterales</taxon>
        <taxon>Roseobacteraceae</taxon>
        <taxon>Thalassovita</taxon>
    </lineage>
</organism>
<accession>A0A0P1H4D4</accession>
<dbReference type="SUPFAM" id="SSF54427">
    <property type="entry name" value="NTF2-like"/>
    <property type="match status" value="1"/>
</dbReference>
<protein>
    <submittedName>
        <fullName evidence="2">SnoaL-like domain protein</fullName>
    </submittedName>
</protein>
<dbReference type="RefSeq" id="WP_058318917.1">
    <property type="nucleotide sequence ID" value="NZ_CYSF01000009.1"/>
</dbReference>
<sequence length="128" mass="14318">MTTKDLCNSYLAALNSADLAAVQAMFPPDGIVVSPLYGEQNAHAFYAALFADTNQSETTLLNVFDTSDDGAKVALHFQYVWTLNGGKVVRFECVDVFELTEDRQQFKKLTIIYDTAHLRADFDQVRTQ</sequence>
<dbReference type="Proteomes" id="UP000051681">
    <property type="component" value="Unassembled WGS sequence"/>
</dbReference>
<evidence type="ECO:0000313" key="3">
    <source>
        <dbReference type="Proteomes" id="UP000051681"/>
    </source>
</evidence>
<dbReference type="AlphaFoldDB" id="A0A0P1H4D4"/>
<proteinExistence type="predicted"/>
<dbReference type="Pfam" id="PF12680">
    <property type="entry name" value="SnoaL_2"/>
    <property type="match status" value="1"/>
</dbReference>
<gene>
    <name evidence="2" type="ORF">TM5383_02035</name>
</gene>
<evidence type="ECO:0000259" key="1">
    <source>
        <dbReference type="Pfam" id="PF12680"/>
    </source>
</evidence>
<dbReference type="EMBL" id="CYSF01000009">
    <property type="protein sequence ID" value="CUH84817.1"/>
    <property type="molecule type" value="Genomic_DNA"/>
</dbReference>